<dbReference type="PROSITE" id="PS50850">
    <property type="entry name" value="MFS"/>
    <property type="match status" value="1"/>
</dbReference>
<reference evidence="17" key="3">
    <citation type="submission" date="2025-09" db="UniProtKB">
        <authorList>
            <consortium name="Ensembl"/>
        </authorList>
    </citation>
    <scope>IDENTIFICATION</scope>
</reference>
<dbReference type="InterPro" id="IPR005829">
    <property type="entry name" value="Sugar_transporter_CS"/>
</dbReference>
<evidence type="ECO:0000256" key="3">
    <source>
        <dbReference type="ARBA" id="ARBA00004651"/>
    </source>
</evidence>
<dbReference type="GO" id="GO:0042383">
    <property type="term" value="C:sarcolemma"/>
    <property type="evidence" value="ECO:0007669"/>
    <property type="project" value="UniProtKB-SubCell"/>
</dbReference>
<dbReference type="GO" id="GO:0046323">
    <property type="term" value="P:D-glucose import"/>
    <property type="evidence" value="ECO:0007669"/>
    <property type="project" value="TreeGrafter"/>
</dbReference>
<feature type="transmembrane region" description="Helical" evidence="15">
    <location>
        <begin position="422"/>
        <end position="441"/>
    </location>
</feature>
<dbReference type="Ensembl" id="ENSATET00000025711.3">
    <property type="protein sequence ID" value="ENSATEP00000025305.2"/>
    <property type="gene ID" value="ENSATEG00000017525.3"/>
</dbReference>
<dbReference type="AlphaFoldDB" id="A0A3Q1IXL2"/>
<feature type="transmembrane region" description="Helical" evidence="15">
    <location>
        <begin position="333"/>
        <end position="350"/>
    </location>
</feature>
<feature type="domain" description="Major facilitator superfamily (MFS) profile" evidence="16">
    <location>
        <begin position="13"/>
        <end position="449"/>
    </location>
</feature>
<reference evidence="17" key="1">
    <citation type="submission" date="2021-04" db="EMBL/GenBank/DDBJ databases">
        <authorList>
            <consortium name="Wellcome Sanger Institute Data Sharing"/>
        </authorList>
    </citation>
    <scope>NUCLEOTIDE SEQUENCE [LARGE SCALE GENOMIC DNA]</scope>
</reference>
<evidence type="ECO:0000256" key="15">
    <source>
        <dbReference type="SAM" id="Phobius"/>
    </source>
</evidence>
<keyword evidence="9 15" id="KW-0812">Transmembrane</keyword>
<comment type="similarity">
    <text evidence="4">Belongs to the major facilitator superfamily. Sugar transporter (TC 2.A.1.1) family. Glucose transporter subfamily.</text>
</comment>
<dbReference type="Pfam" id="PF00083">
    <property type="entry name" value="Sugar_tr"/>
    <property type="match status" value="1"/>
</dbReference>
<protein>
    <recommendedName>
        <fullName evidence="5">Solute carrier family 2, facilitated glucose transporter member 5</fullName>
    </recommendedName>
    <alternativeName>
        <fullName evidence="13">Fructose transporter</fullName>
    </alternativeName>
    <alternativeName>
        <fullName evidence="12">Glucose transporter type 5, small intestine</fullName>
    </alternativeName>
</protein>
<evidence type="ECO:0000259" key="16">
    <source>
        <dbReference type="PROSITE" id="PS50850"/>
    </source>
</evidence>
<dbReference type="PANTHER" id="PTHR23503:SF54">
    <property type="entry name" value="MAJOR FACILITATOR SUPERFAMILY (MFS) PROFILE DOMAIN-CONTAINING PROTEIN"/>
    <property type="match status" value="1"/>
</dbReference>
<evidence type="ECO:0000313" key="17">
    <source>
        <dbReference type="Ensembl" id="ENSATEP00000025305.2"/>
    </source>
</evidence>
<dbReference type="Proteomes" id="UP000265040">
    <property type="component" value="Chromosome 22"/>
</dbReference>
<evidence type="ECO:0000256" key="12">
    <source>
        <dbReference type="ARBA" id="ARBA00029961"/>
    </source>
</evidence>
<evidence type="ECO:0000313" key="18">
    <source>
        <dbReference type="Proteomes" id="UP000265040"/>
    </source>
</evidence>
<accession>A0A3Q1IXL2</accession>
<evidence type="ECO:0000256" key="5">
    <source>
        <dbReference type="ARBA" id="ARBA00015973"/>
    </source>
</evidence>
<evidence type="ECO:0000256" key="7">
    <source>
        <dbReference type="ARBA" id="ARBA00022475"/>
    </source>
</evidence>
<keyword evidence="6 14" id="KW-0813">Transport</keyword>
<dbReference type="Gene3D" id="1.20.1250.20">
    <property type="entry name" value="MFS general substrate transporter like domains"/>
    <property type="match status" value="1"/>
</dbReference>
<dbReference type="GO" id="GO:0070837">
    <property type="term" value="P:dehydroascorbic acid transport"/>
    <property type="evidence" value="ECO:0007669"/>
    <property type="project" value="TreeGrafter"/>
</dbReference>
<dbReference type="InterPro" id="IPR045263">
    <property type="entry name" value="GLUT"/>
</dbReference>
<dbReference type="FunFam" id="1.20.1250.20:FF:001511">
    <property type="entry name" value="Solute carrier family 2, facilitated glucose transporter member 5"/>
    <property type="match status" value="1"/>
</dbReference>
<feature type="transmembrane region" description="Helical" evidence="15">
    <location>
        <begin position="395"/>
        <end position="416"/>
    </location>
</feature>
<reference evidence="17" key="2">
    <citation type="submission" date="2025-08" db="UniProtKB">
        <authorList>
            <consortium name="Ensembl"/>
        </authorList>
    </citation>
    <scope>IDENTIFICATION</scope>
</reference>
<dbReference type="STRING" id="64144.ENSATEP00000025305"/>
<evidence type="ECO:0000256" key="1">
    <source>
        <dbReference type="ARBA" id="ARBA00000590"/>
    </source>
</evidence>
<keyword evidence="7" id="KW-1003">Cell membrane</keyword>
<name>A0A3Q1IXL2_ANATE</name>
<feature type="transmembrane region" description="Helical" evidence="15">
    <location>
        <begin position="54"/>
        <end position="75"/>
    </location>
</feature>
<evidence type="ECO:0000256" key="6">
    <source>
        <dbReference type="ARBA" id="ARBA00022448"/>
    </source>
</evidence>
<keyword evidence="11 15" id="KW-0472">Membrane</keyword>
<organism evidence="17 18">
    <name type="scientific">Anabas testudineus</name>
    <name type="common">Climbing perch</name>
    <name type="synonym">Anthias testudineus</name>
    <dbReference type="NCBI Taxonomy" id="64144"/>
    <lineage>
        <taxon>Eukaryota</taxon>
        <taxon>Metazoa</taxon>
        <taxon>Chordata</taxon>
        <taxon>Craniata</taxon>
        <taxon>Vertebrata</taxon>
        <taxon>Euteleostomi</taxon>
        <taxon>Actinopterygii</taxon>
        <taxon>Neopterygii</taxon>
        <taxon>Teleostei</taxon>
        <taxon>Neoteleostei</taxon>
        <taxon>Acanthomorphata</taxon>
        <taxon>Anabantaria</taxon>
        <taxon>Anabantiformes</taxon>
        <taxon>Anabantoidei</taxon>
        <taxon>Anabantidae</taxon>
        <taxon>Anabas</taxon>
    </lineage>
</organism>
<dbReference type="InParanoid" id="A0A3Q1IXL2"/>
<keyword evidence="8" id="KW-0762">Sugar transport</keyword>
<dbReference type="PROSITE" id="PS00217">
    <property type="entry name" value="SUGAR_TRANSPORT_2"/>
    <property type="match status" value="1"/>
</dbReference>
<evidence type="ECO:0000256" key="9">
    <source>
        <dbReference type="ARBA" id="ARBA00022692"/>
    </source>
</evidence>
<dbReference type="NCBIfam" id="TIGR00879">
    <property type="entry name" value="SP"/>
    <property type="match status" value="1"/>
</dbReference>
<dbReference type="InterPro" id="IPR003663">
    <property type="entry name" value="Sugar/inositol_transpt"/>
</dbReference>
<evidence type="ECO:0000256" key="4">
    <source>
        <dbReference type="ARBA" id="ARBA00007004"/>
    </source>
</evidence>
<evidence type="ECO:0000256" key="11">
    <source>
        <dbReference type="ARBA" id="ARBA00023136"/>
    </source>
</evidence>
<dbReference type="InterPro" id="IPR036259">
    <property type="entry name" value="MFS_trans_sf"/>
</dbReference>
<dbReference type="GO" id="GO:1990539">
    <property type="term" value="P:fructose import across plasma membrane"/>
    <property type="evidence" value="ECO:0007669"/>
    <property type="project" value="UniProtKB-ARBA"/>
</dbReference>
<dbReference type="GeneTree" id="ENSGT00940000166787"/>
<sequence>IAGLNYPVVVAAIFVSGIGGTFQYGFCISFIKELVNQTCLHRYGVSLEHWQVSLIWSFTLSVFCMGGLVGSLVAGHLLSTLGRSKCLLLNNFAALFGSALMLFSQTAMSFEMIMVGRFLYGLNAGVGLSAHSMYLIECAPKRLRGMAGVTIATFVSLGKFCGQLLGISELLGTEDSWPWLLGFNGFTALLQLSTLPFLPESPNFLLLERGDEQACDDALKKLWGNKNYSNEIEEMLKEKAAQQDVGSFSVMEIIKNQTVRWQLLTIVVTFVTLQLCGINAVYFYSFDVFRAAGIQEHQLRYSALGTGLCEFFTSLACFLIVESTGKKVLMYRGYMGMSATLVLLIITLYLQTYVSWIPYCSMIFIFMFIFFFSSGPAGVTAALPGELFTQSFKAAGFTISCSLNWLGLFLLGMLFPIMVENLDYFCFLIFLFFCTVCGLFVRFNVPETKNRTALEIATEFQKIHCKSQTKDLAANELKEIKTCETKF</sequence>
<feature type="transmembrane region" description="Helical" evidence="15">
    <location>
        <begin position="261"/>
        <end position="283"/>
    </location>
</feature>
<feature type="transmembrane region" description="Helical" evidence="15">
    <location>
        <begin position="118"/>
        <end position="136"/>
    </location>
</feature>
<dbReference type="SUPFAM" id="SSF103473">
    <property type="entry name" value="MFS general substrate transporter"/>
    <property type="match status" value="1"/>
</dbReference>
<keyword evidence="18" id="KW-1185">Reference proteome</keyword>
<keyword evidence="10 15" id="KW-1133">Transmembrane helix</keyword>
<evidence type="ECO:0000256" key="8">
    <source>
        <dbReference type="ARBA" id="ARBA00022597"/>
    </source>
</evidence>
<dbReference type="InterPro" id="IPR005828">
    <property type="entry name" value="MFS_sugar_transport-like"/>
</dbReference>
<dbReference type="PRINTS" id="PR00171">
    <property type="entry name" value="SUGRTRNSPORT"/>
</dbReference>
<evidence type="ECO:0000256" key="2">
    <source>
        <dbReference type="ARBA" id="ARBA00004135"/>
    </source>
</evidence>
<proteinExistence type="inferred from homology"/>
<dbReference type="GO" id="GO:0055056">
    <property type="term" value="F:D-glucose transmembrane transporter activity"/>
    <property type="evidence" value="ECO:0007669"/>
    <property type="project" value="TreeGrafter"/>
</dbReference>
<feature type="transmembrane region" description="Helical" evidence="15">
    <location>
        <begin position="356"/>
        <end position="383"/>
    </location>
</feature>
<evidence type="ECO:0000256" key="13">
    <source>
        <dbReference type="ARBA" id="ARBA00031099"/>
    </source>
</evidence>
<dbReference type="PANTHER" id="PTHR23503">
    <property type="entry name" value="SOLUTE CARRIER FAMILY 2"/>
    <property type="match status" value="1"/>
</dbReference>
<feature type="transmembrane region" description="Helical" evidence="15">
    <location>
        <begin position="303"/>
        <end position="321"/>
    </location>
</feature>
<comment type="subcellular location">
    <subcellularLocation>
        <location evidence="2">Cell membrane</location>
        <location evidence="2">Sarcolemma</location>
    </subcellularLocation>
    <subcellularLocation>
        <location evidence="3">Cell membrane</location>
        <topology evidence="3">Multi-pass membrane protein</topology>
    </subcellularLocation>
</comment>
<evidence type="ECO:0000256" key="14">
    <source>
        <dbReference type="RuleBase" id="RU003346"/>
    </source>
</evidence>
<dbReference type="OrthoDB" id="4540492at2759"/>
<dbReference type="InterPro" id="IPR020846">
    <property type="entry name" value="MFS_dom"/>
</dbReference>
<comment type="catalytic activity">
    <reaction evidence="1">
        <text>D-fructose(out) = D-fructose(in)</text>
        <dbReference type="Rhea" id="RHEA:60372"/>
        <dbReference type="ChEBI" id="CHEBI:37721"/>
    </reaction>
</comment>
<dbReference type="GO" id="GO:0005353">
    <property type="term" value="F:fructose transmembrane transporter activity"/>
    <property type="evidence" value="ECO:0007669"/>
    <property type="project" value="UniProtKB-ARBA"/>
</dbReference>
<evidence type="ECO:0000256" key="10">
    <source>
        <dbReference type="ARBA" id="ARBA00022989"/>
    </source>
</evidence>
<feature type="transmembrane region" description="Helical" evidence="15">
    <location>
        <begin position="87"/>
        <end position="106"/>
    </location>
</feature>